<protein>
    <recommendedName>
        <fullName evidence="4 14">Undecaprenyl-diphosphatase</fullName>
        <ecNumber evidence="3 14">3.6.1.27</ecNumber>
    </recommendedName>
    <alternativeName>
        <fullName evidence="12 14">Bacitracin resistance protein</fullName>
    </alternativeName>
    <alternativeName>
        <fullName evidence="11 14">Undecaprenyl pyrophosphate phosphatase</fullName>
    </alternativeName>
</protein>
<evidence type="ECO:0000256" key="11">
    <source>
        <dbReference type="ARBA" id="ARBA00032707"/>
    </source>
</evidence>
<feature type="transmembrane region" description="Helical" evidence="14">
    <location>
        <begin position="244"/>
        <end position="264"/>
    </location>
</feature>
<dbReference type="Proteomes" id="UP001204445">
    <property type="component" value="Unassembled WGS sequence"/>
</dbReference>
<dbReference type="RefSeq" id="WP_259055056.1">
    <property type="nucleotide sequence ID" value="NZ_JANUCT010000008.1"/>
</dbReference>
<dbReference type="GO" id="GO:0046677">
    <property type="term" value="P:response to antibiotic"/>
    <property type="evidence" value="ECO:0007669"/>
    <property type="project" value="UniProtKB-UniRule"/>
</dbReference>
<gene>
    <name evidence="14" type="primary">uppP</name>
    <name evidence="15" type="ORF">J2T55_001369</name>
</gene>
<evidence type="ECO:0000256" key="14">
    <source>
        <dbReference type="HAMAP-Rule" id="MF_01006"/>
    </source>
</evidence>
<dbReference type="HAMAP" id="MF_01006">
    <property type="entry name" value="Undec_diphosphatase"/>
    <property type="match status" value="1"/>
</dbReference>
<keyword evidence="14" id="KW-0133">Cell shape</keyword>
<dbReference type="GO" id="GO:0008360">
    <property type="term" value="P:regulation of cell shape"/>
    <property type="evidence" value="ECO:0007669"/>
    <property type="project" value="UniProtKB-KW"/>
</dbReference>
<dbReference type="AlphaFoldDB" id="A0AAE3HLC4"/>
<dbReference type="EMBL" id="JANUCT010000008">
    <property type="protein sequence ID" value="MCS3903348.1"/>
    <property type="molecule type" value="Genomic_DNA"/>
</dbReference>
<dbReference type="GO" id="GO:0005886">
    <property type="term" value="C:plasma membrane"/>
    <property type="evidence" value="ECO:0007669"/>
    <property type="project" value="UniProtKB-SubCell"/>
</dbReference>
<dbReference type="Pfam" id="PF02673">
    <property type="entry name" value="BacA"/>
    <property type="match status" value="1"/>
</dbReference>
<evidence type="ECO:0000256" key="7">
    <source>
        <dbReference type="ARBA" id="ARBA00022801"/>
    </source>
</evidence>
<dbReference type="InterPro" id="IPR003824">
    <property type="entry name" value="UppP"/>
</dbReference>
<keyword evidence="14" id="KW-0573">Peptidoglycan synthesis</keyword>
<evidence type="ECO:0000256" key="3">
    <source>
        <dbReference type="ARBA" id="ARBA00012374"/>
    </source>
</evidence>
<comment type="caution">
    <text evidence="15">The sequence shown here is derived from an EMBL/GenBank/DDBJ whole genome shotgun (WGS) entry which is preliminary data.</text>
</comment>
<comment type="catalytic activity">
    <reaction evidence="13 14">
        <text>di-trans,octa-cis-undecaprenyl diphosphate + H2O = di-trans,octa-cis-undecaprenyl phosphate + phosphate + H(+)</text>
        <dbReference type="Rhea" id="RHEA:28094"/>
        <dbReference type="ChEBI" id="CHEBI:15377"/>
        <dbReference type="ChEBI" id="CHEBI:15378"/>
        <dbReference type="ChEBI" id="CHEBI:43474"/>
        <dbReference type="ChEBI" id="CHEBI:58405"/>
        <dbReference type="ChEBI" id="CHEBI:60392"/>
        <dbReference type="EC" id="3.6.1.27"/>
    </reaction>
</comment>
<comment type="miscellaneous">
    <text evidence="14">Bacitracin is thought to be involved in the inhibition of peptidoglycan synthesis by sequestering undecaprenyl diphosphate, thereby reducing the pool of lipid carrier available.</text>
</comment>
<keyword evidence="16" id="KW-1185">Reference proteome</keyword>
<dbReference type="PANTHER" id="PTHR30622:SF4">
    <property type="entry name" value="UNDECAPRENYL-DIPHOSPHATASE"/>
    <property type="match status" value="1"/>
</dbReference>
<keyword evidence="8 14" id="KW-1133">Transmembrane helix</keyword>
<feature type="transmembrane region" description="Helical" evidence="14">
    <location>
        <begin position="150"/>
        <end position="177"/>
    </location>
</feature>
<dbReference type="NCBIfam" id="NF001393">
    <property type="entry name" value="PRK00281.2-4"/>
    <property type="match status" value="1"/>
</dbReference>
<dbReference type="NCBIfam" id="TIGR00753">
    <property type="entry name" value="undec_PP_bacA"/>
    <property type="match status" value="1"/>
</dbReference>
<evidence type="ECO:0000313" key="16">
    <source>
        <dbReference type="Proteomes" id="UP001204445"/>
    </source>
</evidence>
<dbReference type="EC" id="3.6.1.27" evidence="3 14"/>
<dbReference type="GO" id="GO:0071555">
    <property type="term" value="P:cell wall organization"/>
    <property type="evidence" value="ECO:0007669"/>
    <property type="project" value="UniProtKB-KW"/>
</dbReference>
<feature type="transmembrane region" description="Helical" evidence="14">
    <location>
        <begin position="183"/>
        <end position="205"/>
    </location>
</feature>
<keyword evidence="10 14" id="KW-0046">Antibiotic resistance</keyword>
<evidence type="ECO:0000256" key="4">
    <source>
        <dbReference type="ARBA" id="ARBA00021581"/>
    </source>
</evidence>
<feature type="transmembrane region" description="Helical" evidence="14">
    <location>
        <begin position="85"/>
        <end position="107"/>
    </location>
</feature>
<comment type="subcellular location">
    <subcellularLocation>
        <location evidence="1 14">Cell membrane</location>
        <topology evidence="1 14">Multi-pass membrane protein</topology>
    </subcellularLocation>
</comment>
<accession>A0AAE3HLC4</accession>
<reference evidence="15" key="1">
    <citation type="submission" date="2022-08" db="EMBL/GenBank/DDBJ databases">
        <title>Genomic Encyclopedia of Type Strains, Phase III (KMG-III): the genomes of soil and plant-associated and newly described type strains.</title>
        <authorList>
            <person name="Whitman W."/>
        </authorList>
    </citation>
    <scope>NUCLEOTIDE SEQUENCE</scope>
    <source>
        <strain evidence="15">HMT 1</strain>
    </source>
</reference>
<evidence type="ECO:0000256" key="2">
    <source>
        <dbReference type="ARBA" id="ARBA00010621"/>
    </source>
</evidence>
<keyword evidence="7 14" id="KW-0378">Hydrolase</keyword>
<comment type="function">
    <text evidence="14">Catalyzes the dephosphorylation of undecaprenyl diphosphate (UPP). Confers resistance to bacitracin.</text>
</comment>
<proteinExistence type="inferred from homology"/>
<evidence type="ECO:0000256" key="6">
    <source>
        <dbReference type="ARBA" id="ARBA00022692"/>
    </source>
</evidence>
<keyword evidence="9 14" id="KW-0472">Membrane</keyword>
<evidence type="ECO:0000313" key="15">
    <source>
        <dbReference type="EMBL" id="MCS3903348.1"/>
    </source>
</evidence>
<keyword evidence="14" id="KW-0961">Cell wall biogenesis/degradation</keyword>
<evidence type="ECO:0000256" key="1">
    <source>
        <dbReference type="ARBA" id="ARBA00004651"/>
    </source>
</evidence>
<organism evidence="15 16">
    <name type="scientific">Methylohalomonas lacus</name>
    <dbReference type="NCBI Taxonomy" id="398773"/>
    <lineage>
        <taxon>Bacteria</taxon>
        <taxon>Pseudomonadati</taxon>
        <taxon>Pseudomonadota</taxon>
        <taxon>Gammaproteobacteria</taxon>
        <taxon>Methylohalomonadales</taxon>
        <taxon>Methylohalomonadaceae</taxon>
        <taxon>Methylohalomonas</taxon>
    </lineage>
</organism>
<feature type="transmembrane region" description="Helical" evidence="14">
    <location>
        <begin position="217"/>
        <end position="238"/>
    </location>
</feature>
<dbReference type="GO" id="GO:0009252">
    <property type="term" value="P:peptidoglycan biosynthetic process"/>
    <property type="evidence" value="ECO:0007669"/>
    <property type="project" value="UniProtKB-KW"/>
</dbReference>
<keyword evidence="6 14" id="KW-0812">Transmembrane</keyword>
<dbReference type="GO" id="GO:0050380">
    <property type="term" value="F:undecaprenyl-diphosphatase activity"/>
    <property type="evidence" value="ECO:0007669"/>
    <property type="project" value="UniProtKB-UniRule"/>
</dbReference>
<comment type="similarity">
    <text evidence="2 14">Belongs to the UppP family.</text>
</comment>
<evidence type="ECO:0000256" key="13">
    <source>
        <dbReference type="ARBA" id="ARBA00047594"/>
    </source>
</evidence>
<dbReference type="PANTHER" id="PTHR30622">
    <property type="entry name" value="UNDECAPRENYL-DIPHOSPHATASE"/>
    <property type="match status" value="1"/>
</dbReference>
<evidence type="ECO:0000256" key="8">
    <source>
        <dbReference type="ARBA" id="ARBA00022989"/>
    </source>
</evidence>
<evidence type="ECO:0000256" key="9">
    <source>
        <dbReference type="ARBA" id="ARBA00023136"/>
    </source>
</evidence>
<evidence type="ECO:0000256" key="10">
    <source>
        <dbReference type="ARBA" id="ARBA00023251"/>
    </source>
</evidence>
<feature type="transmembrane region" description="Helical" evidence="14">
    <location>
        <begin position="113"/>
        <end position="130"/>
    </location>
</feature>
<evidence type="ECO:0000256" key="5">
    <source>
        <dbReference type="ARBA" id="ARBA00022475"/>
    </source>
</evidence>
<evidence type="ECO:0000256" key="12">
    <source>
        <dbReference type="ARBA" id="ARBA00032932"/>
    </source>
</evidence>
<sequence length="265" mass="28791">MDFIHAFVLALVQGITEFLPISSSAHLILLPYLSGWSDQGLIYDLAAHLGTLGAVILYFRRDLGRVLVGGWQSISGHGVSEDGRLFWYLVIASVPVGIVGLTIYGLVAGQFRAAALIAVTNILFALLLWWSDKSARLSRDFNAINLRDALLIGMAQAVALIPGVSRSGVTITAALFLGLTRQAAARFSFLLSVPATLMATTYGLYRLLFLPAEGDVLMFSLVAVLSFLGALMAIHLFLRFLDRFGMLPYVVYRLVLGGLLLVLFI</sequence>
<keyword evidence="5 14" id="KW-1003">Cell membrane</keyword>
<name>A0AAE3HLC4_9GAMM</name>